<name>A0A7X3LT75_9HYPH</name>
<evidence type="ECO:0000256" key="4">
    <source>
        <dbReference type="SAM" id="MobiDB-lite"/>
    </source>
</evidence>
<dbReference type="PANTHER" id="PTHR33711:SF9">
    <property type="entry name" value="PROTOCATECHUATE 3,4-DIOXYGENASE ALPHA CHAIN"/>
    <property type="match status" value="1"/>
</dbReference>
<dbReference type="InterPro" id="IPR050770">
    <property type="entry name" value="Intradiol_RC_Dioxygenase"/>
</dbReference>
<feature type="domain" description="Intradiol ring-cleavage dioxygenases" evidence="5">
    <location>
        <begin position="50"/>
        <end position="182"/>
    </location>
</feature>
<evidence type="ECO:0000313" key="6">
    <source>
        <dbReference type="EMBL" id="MXN64669.1"/>
    </source>
</evidence>
<sequence length="191" mass="21031">MTREPQKDGRLKETPSQTAGPYVHIGTAPQSIGREPLPNQPGPVAYDGADSITIEGVIYDGAGEPVRDAMVEFWGADAQGRTGEHGLFGRATSDFKTGEFRFQTVKPGQMKEGLAPRIDFLIFARGINLHLHTRIYFQEDQALVEADPELRRVAPKSRATLIAQRIDGGAKAAYRFDVNLQGENETVFFDV</sequence>
<feature type="region of interest" description="Disordered" evidence="4">
    <location>
        <begin position="1"/>
        <end position="38"/>
    </location>
</feature>
<dbReference type="Proteomes" id="UP000433101">
    <property type="component" value="Unassembled WGS sequence"/>
</dbReference>
<keyword evidence="3 6" id="KW-0560">Oxidoreductase</keyword>
<dbReference type="GO" id="GO:0008199">
    <property type="term" value="F:ferric iron binding"/>
    <property type="evidence" value="ECO:0007669"/>
    <property type="project" value="InterPro"/>
</dbReference>
<comment type="similarity">
    <text evidence="1">Belongs to the intradiol ring-cleavage dioxygenase family.</text>
</comment>
<dbReference type="GO" id="GO:0018578">
    <property type="term" value="F:protocatechuate 3,4-dioxygenase activity"/>
    <property type="evidence" value="ECO:0007669"/>
    <property type="project" value="UniProtKB-EC"/>
</dbReference>
<gene>
    <name evidence="6" type="primary">pcaG</name>
    <name evidence="6" type="ORF">GR183_07110</name>
</gene>
<keyword evidence="2 6" id="KW-0223">Dioxygenase</keyword>
<reference evidence="6 7" key="1">
    <citation type="submission" date="2019-12" db="EMBL/GenBank/DDBJ databases">
        <authorList>
            <person name="Li M."/>
        </authorList>
    </citation>
    <scope>NUCLEOTIDE SEQUENCE [LARGE SCALE GENOMIC DNA]</scope>
    <source>
        <strain evidence="6 7">GBMRC 2046</strain>
    </source>
</reference>
<dbReference type="PANTHER" id="PTHR33711">
    <property type="entry name" value="DIOXYGENASE, PUTATIVE (AFU_ORTHOLOGUE AFUA_2G02910)-RELATED"/>
    <property type="match status" value="1"/>
</dbReference>
<dbReference type="EMBL" id="WUMV01000003">
    <property type="protein sequence ID" value="MXN64669.1"/>
    <property type="molecule type" value="Genomic_DNA"/>
</dbReference>
<dbReference type="NCBIfam" id="TIGR02423">
    <property type="entry name" value="protocat_alph"/>
    <property type="match status" value="1"/>
</dbReference>
<dbReference type="InterPro" id="IPR000627">
    <property type="entry name" value="Intradiol_dOase_C"/>
</dbReference>
<dbReference type="SUPFAM" id="SSF49482">
    <property type="entry name" value="Aromatic compound dioxygenase"/>
    <property type="match status" value="1"/>
</dbReference>
<evidence type="ECO:0000259" key="5">
    <source>
        <dbReference type="Pfam" id="PF00775"/>
    </source>
</evidence>
<evidence type="ECO:0000256" key="2">
    <source>
        <dbReference type="ARBA" id="ARBA00022964"/>
    </source>
</evidence>
<dbReference type="EC" id="1.13.11.3" evidence="6"/>
<keyword evidence="7" id="KW-1185">Reference proteome</keyword>
<proteinExistence type="inferred from homology"/>
<evidence type="ECO:0000256" key="3">
    <source>
        <dbReference type="ARBA" id="ARBA00023002"/>
    </source>
</evidence>
<evidence type="ECO:0000256" key="1">
    <source>
        <dbReference type="ARBA" id="ARBA00007825"/>
    </source>
</evidence>
<comment type="caution">
    <text evidence="6">The sequence shown here is derived from an EMBL/GenBank/DDBJ whole genome shotgun (WGS) entry which is preliminary data.</text>
</comment>
<evidence type="ECO:0000313" key="7">
    <source>
        <dbReference type="Proteomes" id="UP000433101"/>
    </source>
</evidence>
<dbReference type="InterPro" id="IPR012786">
    <property type="entry name" value="Protocat_dOase_a"/>
</dbReference>
<feature type="compositionally biased region" description="Basic and acidic residues" evidence="4">
    <location>
        <begin position="1"/>
        <end position="13"/>
    </location>
</feature>
<organism evidence="6 7">
    <name type="scientific">Stappia sediminis</name>
    <dbReference type="NCBI Taxonomy" id="2692190"/>
    <lineage>
        <taxon>Bacteria</taxon>
        <taxon>Pseudomonadati</taxon>
        <taxon>Pseudomonadota</taxon>
        <taxon>Alphaproteobacteria</taxon>
        <taxon>Hyphomicrobiales</taxon>
        <taxon>Stappiaceae</taxon>
        <taxon>Stappia</taxon>
    </lineage>
</organism>
<dbReference type="Gene3D" id="2.60.130.10">
    <property type="entry name" value="Aromatic compound dioxygenase"/>
    <property type="match status" value="1"/>
</dbReference>
<accession>A0A7X3LT75</accession>
<dbReference type="InterPro" id="IPR015889">
    <property type="entry name" value="Intradiol_dOase_core"/>
</dbReference>
<dbReference type="RefSeq" id="WP_160774929.1">
    <property type="nucleotide sequence ID" value="NZ_WUMV01000003.1"/>
</dbReference>
<protein>
    <submittedName>
        <fullName evidence="6">Protocatechuate 3,4-dioxygenase subunit alpha</fullName>
        <ecNumber evidence="6">1.13.11.3</ecNumber>
    </submittedName>
</protein>
<dbReference type="AlphaFoldDB" id="A0A7X3LT75"/>
<dbReference type="Pfam" id="PF00775">
    <property type="entry name" value="Dioxygenase_C"/>
    <property type="match status" value="1"/>
</dbReference>